<protein>
    <submittedName>
        <fullName evidence="2">Uncharacterized protein</fullName>
    </submittedName>
</protein>
<gene>
    <name evidence="2" type="ORF">cyc_00403</name>
</gene>
<dbReference type="Proteomes" id="UP000095192">
    <property type="component" value="Unassembled WGS sequence"/>
</dbReference>
<evidence type="ECO:0000256" key="1">
    <source>
        <dbReference type="SAM" id="MobiDB-lite"/>
    </source>
</evidence>
<feature type="region of interest" description="Disordered" evidence="1">
    <location>
        <begin position="872"/>
        <end position="928"/>
    </location>
</feature>
<feature type="compositionally biased region" description="Basic and acidic residues" evidence="1">
    <location>
        <begin position="668"/>
        <end position="683"/>
    </location>
</feature>
<accession>A0A1D3CTS1</accession>
<name>A0A1D3CTS1_9EIME</name>
<dbReference type="AlphaFoldDB" id="A0A1D3CTS1"/>
<comment type="caution">
    <text evidence="2">The sequence shown here is derived from an EMBL/GenBank/DDBJ whole genome shotgun (WGS) entry which is preliminary data.</text>
</comment>
<dbReference type="Gene3D" id="1.20.5.2050">
    <property type="match status" value="1"/>
</dbReference>
<keyword evidence="3" id="KW-1185">Reference proteome</keyword>
<feature type="region of interest" description="Disordered" evidence="1">
    <location>
        <begin position="280"/>
        <end position="330"/>
    </location>
</feature>
<reference evidence="2 3" key="1">
    <citation type="journal article" date="2016" name="BMC Genomics">
        <title>Comparative genomics reveals Cyclospora cayetanensis possesses coccidia-like metabolism and invasion components but unique surface antigens.</title>
        <authorList>
            <person name="Liu S."/>
            <person name="Wang L."/>
            <person name="Zheng H."/>
            <person name="Xu Z."/>
            <person name="Roellig D.M."/>
            <person name="Li N."/>
            <person name="Frace M.A."/>
            <person name="Tang K."/>
            <person name="Arrowood M.J."/>
            <person name="Moss D.M."/>
            <person name="Zhang L."/>
            <person name="Feng Y."/>
            <person name="Xiao L."/>
        </authorList>
    </citation>
    <scope>NUCLEOTIDE SEQUENCE [LARGE SCALE GENOMIC DNA]</scope>
    <source>
        <strain evidence="2 3">CHN_HEN01</strain>
    </source>
</reference>
<evidence type="ECO:0000313" key="2">
    <source>
        <dbReference type="EMBL" id="OEH74591.1"/>
    </source>
</evidence>
<feature type="region of interest" description="Disordered" evidence="1">
    <location>
        <begin position="668"/>
        <end position="702"/>
    </location>
</feature>
<feature type="compositionally biased region" description="Polar residues" evidence="1">
    <location>
        <begin position="280"/>
        <end position="291"/>
    </location>
</feature>
<dbReference type="EMBL" id="JROU02001992">
    <property type="protein sequence ID" value="OEH74591.1"/>
    <property type="molecule type" value="Genomic_DNA"/>
</dbReference>
<feature type="region of interest" description="Disordered" evidence="1">
    <location>
        <begin position="43"/>
        <end position="134"/>
    </location>
</feature>
<dbReference type="VEuPathDB" id="ToxoDB:cyc_00403"/>
<organism evidence="2 3">
    <name type="scientific">Cyclospora cayetanensis</name>
    <dbReference type="NCBI Taxonomy" id="88456"/>
    <lineage>
        <taxon>Eukaryota</taxon>
        <taxon>Sar</taxon>
        <taxon>Alveolata</taxon>
        <taxon>Apicomplexa</taxon>
        <taxon>Conoidasida</taxon>
        <taxon>Coccidia</taxon>
        <taxon>Eucoccidiorida</taxon>
        <taxon>Eimeriorina</taxon>
        <taxon>Eimeriidae</taxon>
        <taxon>Cyclospora</taxon>
    </lineage>
</organism>
<feature type="compositionally biased region" description="Basic and acidic residues" evidence="1">
    <location>
        <begin position="735"/>
        <end position="744"/>
    </location>
</feature>
<sequence>MEAIEYLGETKVVAAHQLQQGDGTAPPELLSFAPAYRWWSPHRGKDVSASSGKDSDDLDCSTVCSSSSRPEGPLDIPVESSFRGVDCSSSPSSEDGKWSGRLHVPVKEAIRSGSSSPYSASSPSIGSESSGRVCSRNDAHCPLDAAAALQQDTIAKGQNKKSPESDTRATQLHGSFTQGAPGGITKHSFLEVGGQEGLQDEVNPDHRSDAPATAAAVGPAAAERATAAVVTRKELCAQKFSPLWAAEQDCSRSPKERSSSNHRISCCLIRQQDYFQNGQRPKISTSESVSPSGAVAVPPDEGSVALSMPAPVATPRSAKKDCPSDESCSRGSNKLPQCACLPGAPSVESRLCYCLEHLLLGVSWGPLCLCGTLQEPAPQGAGCCRGDHALVNPQQELELLLQRAAQATAATDWELPPVQGPPHQLPLASRVGMSADSHGKRSALKVNCWAPRYLGTDDSAAPGAPPRDIYCSVSPSRITASAAMELPKGPLGALSVTEGPHPFPLAGLSWMRASTEDTPPVSDWGSPTQQWEIPHRAEVDPQVCSPIKAKACWHPNSHKKRASAKSTFAREDGDDGQGSPCRLPEANDPFVGLERQPSGHSTTLNRYPRTALSVDFFVSTTAFCSESSEDEARESALEDKDPMLPLVSLSPRSCNRGAFGGIKTLTEGRRRREGATRERERPAEGCTVAKQTGQGTLLPPSRTNGATFSLRPSPHQHLMRSPVGGPYKCHEDTWGDTQETEKQAKGHGGPSAYGGSLWRDNGRHSMKDATSSGSVSIPSSPLGIAAVPVRTRKGFRKPLPLPPQMLAAIAAAGPRKSVDPVLQYDGESREWRVFWMEEPQARYKVFQSKKFGKERAQQLALEWLRRAKAGAIHGSGRGPRGSAGSLGYRVKRGRHEGPPVATEYKHSSPETFHFSTPHSTLALSPEGSPALAPFPTAFPAL</sequence>
<feature type="compositionally biased region" description="Low complexity" evidence="1">
    <location>
        <begin position="112"/>
        <end position="131"/>
    </location>
</feature>
<proteinExistence type="predicted"/>
<feature type="region of interest" description="Disordered" evidence="1">
    <location>
        <begin position="555"/>
        <end position="604"/>
    </location>
</feature>
<dbReference type="VEuPathDB" id="ToxoDB:LOC34617588"/>
<feature type="compositionally biased region" description="Polar residues" evidence="1">
    <location>
        <begin position="689"/>
        <end position="702"/>
    </location>
</feature>
<feature type="compositionally biased region" description="Polar residues" evidence="1">
    <location>
        <begin position="909"/>
        <end position="922"/>
    </location>
</feature>
<feature type="region of interest" description="Disordered" evidence="1">
    <location>
        <begin position="735"/>
        <end position="777"/>
    </location>
</feature>
<evidence type="ECO:0000313" key="3">
    <source>
        <dbReference type="Proteomes" id="UP000095192"/>
    </source>
</evidence>
<dbReference type="InParanoid" id="A0A1D3CTS1"/>